<accession>A0A2U3D7S2</accession>
<evidence type="ECO:0000256" key="1">
    <source>
        <dbReference type="SAM" id="SignalP"/>
    </source>
</evidence>
<dbReference type="InterPro" id="IPR011583">
    <property type="entry name" value="Chitinase_II/V-like_cat"/>
</dbReference>
<reference evidence="4 5" key="1">
    <citation type="submission" date="2016-11" db="EMBL/GenBank/DDBJ databases">
        <title>Comparative genomics of Acidibacillus ferroxidans species.</title>
        <authorList>
            <person name="Oliveira G."/>
            <person name="Nunes G."/>
            <person name="Oliveira R."/>
            <person name="Araujo F."/>
            <person name="Salim A."/>
            <person name="Scholte L."/>
            <person name="Morais D."/>
            <person name="Nancucheo I."/>
            <person name="Johnson D.B."/>
            <person name="Grail B."/>
            <person name="Bittencourt J."/>
            <person name="Valadares R."/>
        </authorList>
    </citation>
    <scope>NUCLEOTIDE SEQUENCE [LARGE SCALE GENOMIC DNA]</scope>
    <source>
        <strain evidence="4 5">Y002</strain>
    </source>
</reference>
<keyword evidence="5" id="KW-1185">Reference proteome</keyword>
<dbReference type="Gene3D" id="3.20.20.80">
    <property type="entry name" value="Glycosidases"/>
    <property type="match status" value="1"/>
</dbReference>
<dbReference type="InterPro" id="IPR029070">
    <property type="entry name" value="Chitinase_insertion_sf"/>
</dbReference>
<dbReference type="GO" id="GO:0008061">
    <property type="term" value="F:chitin binding"/>
    <property type="evidence" value="ECO:0007669"/>
    <property type="project" value="InterPro"/>
</dbReference>
<dbReference type="RefSeq" id="WP_109430949.1">
    <property type="nucleotide sequence ID" value="NZ_MPDK01000015.1"/>
</dbReference>
<dbReference type="OrthoDB" id="9775889at2"/>
<comment type="caution">
    <text evidence="4">The sequence shown here is derived from an EMBL/GenBank/DDBJ whole genome shotgun (WGS) entry which is preliminary data.</text>
</comment>
<sequence length="538" mass="57617">MRKKMGSVFAAAAITGSVFTIAFAAVYPYSDIANSFARQAIVQLTETGVLHGYANGTFMPNAWVTRGQFLAYLMNALTPYTDVQPASKGIFFSDVPAGNWAYEVVGSAELAGWLNPYWIDLRTGFHENYAASRGDAASFFVAALEHSRLHYTLPAGVSPLAAVTKLGVFSGLPASADPVYLTRADAAVVLENMLAICQQAALHEPLGIVQAVPVAPTAGAVVAGGSPIVLGFNYGESLANDLAEDEQDTAVNTVVYDGFHLDSTLQFTGTLPASFADTLHSYGKKVWGLFGSEQPDLLTAALSSQTQRTALVQSIATTCETAHLDGANIDFENVPGNLRSDLTAFMQQLTSTLHAQGLVTSIDVAVPSAGSWSEAYDYGQLGNTVDDLFLMAYDEHWSGDTTPGPVATQQWVQDNLQTVLQDGVPASRVILGLPLYTRAWQTNDPTQMHSVPLSTMDAMLADGQATQFSFDAAANQWVDRYRDANGVQWEFWQDGVNHLQAMGALAVQDHLAGVGYWQLGDENVTQWPALLPSAGNAQ</sequence>
<dbReference type="PANTHER" id="PTHR46066:SF2">
    <property type="entry name" value="CHITINASE DOMAIN-CONTAINING PROTEIN 1"/>
    <property type="match status" value="1"/>
</dbReference>
<dbReference type="PROSITE" id="PS51272">
    <property type="entry name" value="SLH"/>
    <property type="match status" value="2"/>
</dbReference>
<dbReference type="AlphaFoldDB" id="A0A2U3D7S2"/>
<dbReference type="GO" id="GO:0005975">
    <property type="term" value="P:carbohydrate metabolic process"/>
    <property type="evidence" value="ECO:0007669"/>
    <property type="project" value="InterPro"/>
</dbReference>
<dbReference type="Gene3D" id="3.10.50.10">
    <property type="match status" value="1"/>
</dbReference>
<dbReference type="Pfam" id="PF00704">
    <property type="entry name" value="Glyco_hydro_18"/>
    <property type="match status" value="1"/>
</dbReference>
<feature type="domain" description="GH18" evidence="3">
    <location>
        <begin position="227"/>
        <end position="538"/>
    </location>
</feature>
<dbReference type="Pfam" id="PF00395">
    <property type="entry name" value="SLH"/>
    <property type="match status" value="1"/>
</dbReference>
<evidence type="ECO:0000259" key="2">
    <source>
        <dbReference type="PROSITE" id="PS51272"/>
    </source>
</evidence>
<organism evidence="4 5">
    <name type="scientific">Sulfoacidibacillus thermotolerans</name>
    <name type="common">Acidibacillus sulfuroxidans</name>
    <dbReference type="NCBI Taxonomy" id="1765684"/>
    <lineage>
        <taxon>Bacteria</taxon>
        <taxon>Bacillati</taxon>
        <taxon>Bacillota</taxon>
        <taxon>Bacilli</taxon>
        <taxon>Bacillales</taxon>
        <taxon>Alicyclobacillaceae</taxon>
        <taxon>Sulfoacidibacillus</taxon>
    </lineage>
</organism>
<feature type="signal peptide" evidence="1">
    <location>
        <begin position="1"/>
        <end position="24"/>
    </location>
</feature>
<gene>
    <name evidence="4" type="ORF">BM613_09440</name>
</gene>
<name>A0A2U3D7S2_SULT2</name>
<dbReference type="PANTHER" id="PTHR46066">
    <property type="entry name" value="CHITINASE DOMAIN-CONTAINING PROTEIN 1 FAMILY MEMBER"/>
    <property type="match status" value="1"/>
</dbReference>
<evidence type="ECO:0000313" key="5">
    <source>
        <dbReference type="Proteomes" id="UP000245380"/>
    </source>
</evidence>
<keyword evidence="1" id="KW-0732">Signal</keyword>
<dbReference type="InterPro" id="IPR001119">
    <property type="entry name" value="SLH_dom"/>
</dbReference>
<dbReference type="SUPFAM" id="SSF51445">
    <property type="entry name" value="(Trans)glycosidases"/>
    <property type="match status" value="1"/>
</dbReference>
<evidence type="ECO:0000313" key="4">
    <source>
        <dbReference type="EMBL" id="PWI57309.1"/>
    </source>
</evidence>
<protein>
    <recommendedName>
        <fullName evidence="6">GH18 domain-containing protein</fullName>
    </recommendedName>
</protein>
<dbReference type="Proteomes" id="UP000245380">
    <property type="component" value="Unassembled WGS sequence"/>
</dbReference>
<dbReference type="InterPro" id="IPR001223">
    <property type="entry name" value="Glyco_hydro18_cat"/>
</dbReference>
<feature type="chain" id="PRO_5015415529" description="GH18 domain-containing protein" evidence="1">
    <location>
        <begin position="25"/>
        <end position="538"/>
    </location>
</feature>
<proteinExistence type="predicted"/>
<feature type="domain" description="SLH" evidence="2">
    <location>
        <begin position="88"/>
        <end position="154"/>
    </location>
</feature>
<evidence type="ECO:0008006" key="6">
    <source>
        <dbReference type="Google" id="ProtNLM"/>
    </source>
</evidence>
<feature type="domain" description="SLH" evidence="2">
    <location>
        <begin position="24"/>
        <end position="87"/>
    </location>
</feature>
<dbReference type="SMART" id="SM00636">
    <property type="entry name" value="Glyco_18"/>
    <property type="match status" value="1"/>
</dbReference>
<dbReference type="InterPro" id="IPR017853">
    <property type="entry name" value="GH"/>
</dbReference>
<dbReference type="PROSITE" id="PS51910">
    <property type="entry name" value="GH18_2"/>
    <property type="match status" value="1"/>
</dbReference>
<evidence type="ECO:0000259" key="3">
    <source>
        <dbReference type="PROSITE" id="PS51910"/>
    </source>
</evidence>
<dbReference type="EMBL" id="MPDK01000015">
    <property type="protein sequence ID" value="PWI57309.1"/>
    <property type="molecule type" value="Genomic_DNA"/>
</dbReference>